<dbReference type="Gene3D" id="3.20.20.380">
    <property type="entry name" value="Copper homeostasis (CutC) domain"/>
    <property type="match status" value="1"/>
</dbReference>
<evidence type="ECO:0000256" key="2">
    <source>
        <dbReference type="HAMAP-Rule" id="MF_00795"/>
    </source>
</evidence>
<dbReference type="GO" id="GO:0005507">
    <property type="term" value="F:copper ion binding"/>
    <property type="evidence" value="ECO:0007669"/>
    <property type="project" value="TreeGrafter"/>
</dbReference>
<dbReference type="GO" id="GO:0005737">
    <property type="term" value="C:cytoplasm"/>
    <property type="evidence" value="ECO:0007669"/>
    <property type="project" value="UniProtKB-SubCell"/>
</dbReference>
<evidence type="ECO:0000313" key="3">
    <source>
        <dbReference type="EMBL" id="PMC51831.1"/>
    </source>
</evidence>
<reference evidence="3 4" key="1">
    <citation type="submission" date="2017-09" db="EMBL/GenBank/DDBJ databases">
        <title>Bacterial strain isolated from the female urinary microbiota.</title>
        <authorList>
            <person name="Thomas-White K."/>
            <person name="Kumar N."/>
            <person name="Forster S."/>
            <person name="Putonti C."/>
            <person name="Lawley T."/>
            <person name="Wolfe A.J."/>
        </authorList>
    </citation>
    <scope>NUCLEOTIDE SEQUENCE [LARGE SCALE GENOMIC DNA]</scope>
    <source>
        <strain evidence="3 4">UMB0186</strain>
    </source>
</reference>
<proteinExistence type="inferred from homology"/>
<organism evidence="3 4">
    <name type="scientific">Gemella sanguinis</name>
    <dbReference type="NCBI Taxonomy" id="84135"/>
    <lineage>
        <taxon>Bacteria</taxon>
        <taxon>Bacillati</taxon>
        <taxon>Bacillota</taxon>
        <taxon>Bacilli</taxon>
        <taxon>Bacillales</taxon>
        <taxon>Gemellaceae</taxon>
        <taxon>Gemella</taxon>
    </lineage>
</organism>
<dbReference type="SUPFAM" id="SSF110395">
    <property type="entry name" value="CutC-like"/>
    <property type="match status" value="1"/>
</dbReference>
<comment type="caution">
    <text evidence="3">The sequence shown here is derived from an EMBL/GenBank/DDBJ whole genome shotgun (WGS) entry which is preliminary data.</text>
</comment>
<dbReference type="RefSeq" id="WP_102190143.1">
    <property type="nucleotide sequence ID" value="NZ_CAUUSG010000001.1"/>
</dbReference>
<comment type="caution">
    <text evidence="2">Once thought to be involved in copper homeostasis, experiments in E.coli have shown this is not the case.</text>
</comment>
<dbReference type="Pfam" id="PF03932">
    <property type="entry name" value="CutC"/>
    <property type="match status" value="1"/>
</dbReference>
<name>A0A2N6SD31_9BACL</name>
<gene>
    <name evidence="2" type="primary">cutC</name>
    <name evidence="3" type="ORF">CJ218_07470</name>
</gene>
<evidence type="ECO:0000256" key="1">
    <source>
        <dbReference type="ARBA" id="ARBA00007768"/>
    </source>
</evidence>
<dbReference type="Proteomes" id="UP000235670">
    <property type="component" value="Unassembled WGS sequence"/>
</dbReference>
<evidence type="ECO:0000313" key="4">
    <source>
        <dbReference type="Proteomes" id="UP000235670"/>
    </source>
</evidence>
<dbReference type="HAMAP" id="MF_00795">
    <property type="entry name" value="CutC"/>
    <property type="match status" value="1"/>
</dbReference>
<dbReference type="OrthoDB" id="9815677at2"/>
<dbReference type="InterPro" id="IPR005627">
    <property type="entry name" value="CutC-like"/>
</dbReference>
<comment type="similarity">
    <text evidence="1 2">Belongs to the CutC family.</text>
</comment>
<keyword evidence="2" id="KW-0963">Cytoplasm</keyword>
<dbReference type="EMBL" id="PNGT01000009">
    <property type="protein sequence ID" value="PMC51831.1"/>
    <property type="molecule type" value="Genomic_DNA"/>
</dbReference>
<dbReference type="PANTHER" id="PTHR12598:SF0">
    <property type="entry name" value="COPPER HOMEOSTASIS PROTEIN CUTC HOMOLOG"/>
    <property type="match status" value="1"/>
</dbReference>
<accession>A0A2N6SD31</accession>
<dbReference type="InterPro" id="IPR036822">
    <property type="entry name" value="CutC-like_dom_sf"/>
</dbReference>
<comment type="subcellular location">
    <subcellularLocation>
        <location evidence="2">Cytoplasm</location>
    </subcellularLocation>
</comment>
<sequence length="262" mass="29163">MIKVEVCASSVKDCLIAQSEGASRIELVSASYLGGLTPTTTLLDMVLESGVVVPIMAMVRPRGGGFCYSEIEKNQMFREAHELLKHGANGIVFGFLTEDGKIDWQATEKMIELCDKFGAESVFHRAFDCSKEPDYNIQRLIGLGCTRILTSGLGENAIRGSKLLKIFQEKYGKHIEILAGAGIDSKNVVRLLDKTSVNQIHGTFKEYENDPTTRGEEVSFAYTEQGDYEQVDPLELNKVVAIVRNYELEKIENKLEENNETI</sequence>
<dbReference type="PANTHER" id="PTHR12598">
    <property type="entry name" value="COPPER HOMEOSTASIS PROTEIN CUTC"/>
    <property type="match status" value="1"/>
</dbReference>
<dbReference type="AlphaFoldDB" id="A0A2N6SD31"/>
<dbReference type="STRING" id="84135.GCA_001052115_01341"/>
<protein>
    <recommendedName>
        <fullName evidence="2">PF03932 family protein CutC</fullName>
    </recommendedName>
</protein>